<evidence type="ECO:0000256" key="10">
    <source>
        <dbReference type="ARBA" id="ARBA00023186"/>
    </source>
</evidence>
<dbReference type="AlphaFoldDB" id="A0A3C1KIT6"/>
<keyword evidence="12 13" id="KW-0449">Lipoprotein</keyword>
<dbReference type="Proteomes" id="UP000259273">
    <property type="component" value="Unassembled WGS sequence"/>
</dbReference>
<dbReference type="SUPFAM" id="SSF89392">
    <property type="entry name" value="Prokaryotic lipoproteins and lipoprotein localization factors"/>
    <property type="match status" value="1"/>
</dbReference>
<evidence type="ECO:0000256" key="1">
    <source>
        <dbReference type="ARBA" id="ARBA00004459"/>
    </source>
</evidence>
<reference evidence="13 14" key="1">
    <citation type="journal article" date="2018" name="Nat. Biotechnol.">
        <title>A standardized bacterial taxonomy based on genome phylogeny substantially revises the tree of life.</title>
        <authorList>
            <person name="Parks D.H."/>
            <person name="Chuvochina M."/>
            <person name="Waite D.W."/>
            <person name="Rinke C."/>
            <person name="Skarshewski A."/>
            <person name="Chaumeil P.A."/>
            <person name="Hugenholtz P."/>
        </authorList>
    </citation>
    <scope>NUCLEOTIDE SEQUENCE [LARGE SCALE GENOMIC DNA]</scope>
    <source>
        <strain evidence="13">UBA9158</strain>
    </source>
</reference>
<evidence type="ECO:0000256" key="4">
    <source>
        <dbReference type="ARBA" id="ARBA00016202"/>
    </source>
</evidence>
<dbReference type="NCBIfam" id="TIGR00548">
    <property type="entry name" value="lolB"/>
    <property type="match status" value="1"/>
</dbReference>
<evidence type="ECO:0000256" key="11">
    <source>
        <dbReference type="ARBA" id="ARBA00023237"/>
    </source>
</evidence>
<organism evidence="13 14">
    <name type="scientific">Haliea salexigens</name>
    <dbReference type="NCBI Taxonomy" id="287487"/>
    <lineage>
        <taxon>Bacteria</taxon>
        <taxon>Pseudomonadati</taxon>
        <taxon>Pseudomonadota</taxon>
        <taxon>Gammaproteobacteria</taxon>
        <taxon>Cellvibrionales</taxon>
        <taxon>Halieaceae</taxon>
        <taxon>Haliea</taxon>
    </lineage>
</organism>
<keyword evidence="11" id="KW-0998">Cell outer membrane</keyword>
<dbReference type="Gene3D" id="2.50.20.10">
    <property type="entry name" value="Lipoprotein localisation LolA/LolB/LppX"/>
    <property type="match status" value="1"/>
</dbReference>
<comment type="subcellular location">
    <subcellularLocation>
        <location evidence="1">Cell outer membrane</location>
        <topology evidence="1">Lipid-anchor</topology>
    </subcellularLocation>
</comment>
<dbReference type="GO" id="GO:0009279">
    <property type="term" value="C:cell outer membrane"/>
    <property type="evidence" value="ECO:0007669"/>
    <property type="project" value="UniProtKB-SubCell"/>
</dbReference>
<evidence type="ECO:0000256" key="6">
    <source>
        <dbReference type="ARBA" id="ARBA00022729"/>
    </source>
</evidence>
<dbReference type="CDD" id="cd16326">
    <property type="entry name" value="LolB"/>
    <property type="match status" value="1"/>
</dbReference>
<proteinExistence type="inferred from homology"/>
<keyword evidence="8" id="KW-0472">Membrane</keyword>
<dbReference type="GO" id="GO:0015031">
    <property type="term" value="P:protein transport"/>
    <property type="evidence" value="ECO:0007669"/>
    <property type="project" value="UniProtKB-KW"/>
</dbReference>
<comment type="similarity">
    <text evidence="2">Belongs to the LolB family.</text>
</comment>
<dbReference type="InterPro" id="IPR004565">
    <property type="entry name" value="OM_lipoprot_LolB"/>
</dbReference>
<evidence type="ECO:0000313" key="13">
    <source>
        <dbReference type="EMBL" id="HAN26572.1"/>
    </source>
</evidence>
<evidence type="ECO:0000256" key="12">
    <source>
        <dbReference type="ARBA" id="ARBA00023288"/>
    </source>
</evidence>
<dbReference type="InterPro" id="IPR029046">
    <property type="entry name" value="LolA/LolB/LppX"/>
</dbReference>
<dbReference type="Pfam" id="PF03550">
    <property type="entry name" value="LolB"/>
    <property type="match status" value="1"/>
</dbReference>
<evidence type="ECO:0000256" key="9">
    <source>
        <dbReference type="ARBA" id="ARBA00023139"/>
    </source>
</evidence>
<gene>
    <name evidence="13" type="primary">lolB</name>
    <name evidence="13" type="ORF">DCP75_02385</name>
</gene>
<accession>A0A3C1KIT6</accession>
<evidence type="ECO:0000256" key="8">
    <source>
        <dbReference type="ARBA" id="ARBA00023136"/>
    </source>
</evidence>
<keyword evidence="7" id="KW-0653">Protein transport</keyword>
<keyword evidence="10" id="KW-0143">Chaperone</keyword>
<evidence type="ECO:0000256" key="5">
    <source>
        <dbReference type="ARBA" id="ARBA00022448"/>
    </source>
</evidence>
<keyword evidence="9" id="KW-0564">Palmitate</keyword>
<sequence>MGLWLTGCATAPAPVPEDTWLQRKQQLLALEHWSATGKIALRNGQQAESANLSWQQQQSATTVQLSGPLGLQATQLHSDGRTLEVTQGETLQRFDLSSPDVMARETGWDLPLASLPYWLKGIPAPEPAPVTLDLADNLLQLLLQSGWQIRYERYQQVGAHVLPTRLTLERGATRAKVIIQHWQAGGTP</sequence>
<name>A0A3C1KIT6_9GAMM</name>
<evidence type="ECO:0000313" key="14">
    <source>
        <dbReference type="Proteomes" id="UP000259273"/>
    </source>
</evidence>
<evidence type="ECO:0000256" key="7">
    <source>
        <dbReference type="ARBA" id="ARBA00022927"/>
    </source>
</evidence>
<keyword evidence="6" id="KW-0732">Signal</keyword>
<evidence type="ECO:0000256" key="2">
    <source>
        <dbReference type="ARBA" id="ARBA00009696"/>
    </source>
</evidence>
<dbReference type="STRING" id="1121937.GCA_000423125_02990"/>
<evidence type="ECO:0000256" key="3">
    <source>
        <dbReference type="ARBA" id="ARBA00011245"/>
    </source>
</evidence>
<protein>
    <recommendedName>
        <fullName evidence="4">Outer-membrane lipoprotein LolB</fullName>
    </recommendedName>
</protein>
<keyword evidence="5" id="KW-0813">Transport</keyword>
<dbReference type="EMBL" id="DMND01000044">
    <property type="protein sequence ID" value="HAN26572.1"/>
    <property type="molecule type" value="Genomic_DNA"/>
</dbReference>
<comment type="caution">
    <text evidence="13">The sequence shown here is derived from an EMBL/GenBank/DDBJ whole genome shotgun (WGS) entry which is preliminary data.</text>
</comment>
<comment type="subunit">
    <text evidence="3">Monomer.</text>
</comment>